<sequence>MGKLQQRQKRTKQQHKQQKQQRTGAPRVSQKTAPELNPKDADFDIGSFIEAQAIEMDDDVARLMYTDSIPNTLSDNLNLSGKKRKHTAASSNAVGQSGTRAMTESSKSTLHSTVSKSEGTGTKDSDDDLSENNEGETMQVTMDSEDERELEIYMEMMQHQKPEPSVQDDEPLIEKVYANKKEAILSRLADIEPDLRLTWHERQTLTSTAATSDSVPDINNDLDRELAFYTQSLEAAKTARDICKKSKVPFTRPSDYFAEMVKSDQHMHRVRQRLVEEAEGIKASERAKKQRDLKKFGKKVQHEKVMERESAKKDALEKIKIARRKGISLSVGDDDNQSGGLSAGRNSGGRNGRTGTDAGADDEFGIEIDRPKKQGPASRGGANKGKPTNREYKNTKFGFGGPKRNSKRNTPESLDNFGGSALKRMKSGTKHGGASGGVTKKHGQKQKFRAGGKKR</sequence>
<feature type="compositionally biased region" description="Polar residues" evidence="6">
    <location>
        <begin position="70"/>
        <end position="79"/>
    </location>
</feature>
<gene>
    <name evidence="7" type="ORF">BASA50_001715</name>
</gene>
<evidence type="ECO:0000256" key="6">
    <source>
        <dbReference type="SAM" id="MobiDB-lite"/>
    </source>
</evidence>
<feature type="compositionally biased region" description="Basic and acidic residues" evidence="6">
    <location>
        <begin position="300"/>
        <end position="314"/>
    </location>
</feature>
<proteinExistence type="inferred from homology"/>
<keyword evidence="5" id="KW-0539">Nucleus</keyword>
<dbReference type="PANTHER" id="PTHR13028:SF0">
    <property type="entry name" value="RRNA-PROCESSING PROTEIN EBP2-RELATED"/>
    <property type="match status" value="1"/>
</dbReference>
<dbReference type="Pfam" id="PF05890">
    <property type="entry name" value="Ebp2"/>
    <property type="match status" value="1"/>
</dbReference>
<feature type="compositionally biased region" description="Basic residues" evidence="6">
    <location>
        <begin position="288"/>
        <end position="299"/>
    </location>
</feature>
<name>A0ABQ8FRA1_9FUNG</name>
<evidence type="ECO:0000313" key="8">
    <source>
        <dbReference type="Proteomes" id="UP001648503"/>
    </source>
</evidence>
<dbReference type="PANTHER" id="PTHR13028">
    <property type="entry name" value="RRNA PROCESSING PROTEIN EBNA1-BINDING PROTEIN-RELATED"/>
    <property type="match status" value="1"/>
</dbReference>
<organism evidence="7 8">
    <name type="scientific">Batrachochytrium salamandrivorans</name>
    <dbReference type="NCBI Taxonomy" id="1357716"/>
    <lineage>
        <taxon>Eukaryota</taxon>
        <taxon>Fungi</taxon>
        <taxon>Fungi incertae sedis</taxon>
        <taxon>Chytridiomycota</taxon>
        <taxon>Chytridiomycota incertae sedis</taxon>
        <taxon>Chytridiomycetes</taxon>
        <taxon>Rhizophydiales</taxon>
        <taxon>Rhizophydiales incertae sedis</taxon>
        <taxon>Batrachochytrium</taxon>
    </lineage>
</organism>
<feature type="region of interest" description="Disordered" evidence="6">
    <location>
        <begin position="70"/>
        <end position="144"/>
    </location>
</feature>
<dbReference type="EMBL" id="JAFCIX010000016">
    <property type="protein sequence ID" value="KAH6601190.1"/>
    <property type="molecule type" value="Genomic_DNA"/>
</dbReference>
<feature type="region of interest" description="Disordered" evidence="6">
    <location>
        <begin position="285"/>
        <end position="314"/>
    </location>
</feature>
<evidence type="ECO:0000256" key="2">
    <source>
        <dbReference type="ARBA" id="ARBA00007336"/>
    </source>
</evidence>
<evidence type="ECO:0000256" key="5">
    <source>
        <dbReference type="ARBA" id="ARBA00023242"/>
    </source>
</evidence>
<feature type="compositionally biased region" description="Basic residues" evidence="6">
    <location>
        <begin position="1"/>
        <end position="19"/>
    </location>
</feature>
<feature type="compositionally biased region" description="Polar residues" evidence="6">
    <location>
        <begin position="88"/>
        <end position="122"/>
    </location>
</feature>
<comment type="caution">
    <text evidence="7">The sequence shown here is derived from an EMBL/GenBank/DDBJ whole genome shotgun (WGS) entry which is preliminary data.</text>
</comment>
<evidence type="ECO:0000313" key="7">
    <source>
        <dbReference type="EMBL" id="KAH6601190.1"/>
    </source>
</evidence>
<comment type="similarity">
    <text evidence="2">Belongs to the EBP2 family.</text>
</comment>
<evidence type="ECO:0008006" key="9">
    <source>
        <dbReference type="Google" id="ProtNLM"/>
    </source>
</evidence>
<keyword evidence="3" id="KW-0690">Ribosome biogenesis</keyword>
<protein>
    <recommendedName>
        <fullName evidence="9">rRNA-processing protein EBP2</fullName>
    </recommendedName>
</protein>
<evidence type="ECO:0000256" key="3">
    <source>
        <dbReference type="ARBA" id="ARBA00022517"/>
    </source>
</evidence>
<evidence type="ECO:0000256" key="1">
    <source>
        <dbReference type="ARBA" id="ARBA00004604"/>
    </source>
</evidence>
<comment type="subcellular location">
    <subcellularLocation>
        <location evidence="1">Nucleus</location>
        <location evidence="1">Nucleolus</location>
    </subcellularLocation>
</comment>
<feature type="region of interest" description="Disordered" evidence="6">
    <location>
        <begin position="1"/>
        <end position="44"/>
    </location>
</feature>
<reference evidence="7 8" key="1">
    <citation type="submission" date="2021-02" db="EMBL/GenBank/DDBJ databases">
        <title>Variation within the Batrachochytrium salamandrivorans European outbreak.</title>
        <authorList>
            <person name="Kelly M."/>
            <person name="Pasmans F."/>
            <person name="Shea T.P."/>
            <person name="Munoz J.F."/>
            <person name="Carranza S."/>
            <person name="Cuomo C.A."/>
            <person name="Martel A."/>
        </authorList>
    </citation>
    <scope>NUCLEOTIDE SEQUENCE [LARGE SCALE GENOMIC DNA]</scope>
    <source>
        <strain evidence="7 8">AMFP18/2</strain>
    </source>
</reference>
<keyword evidence="8" id="KW-1185">Reference proteome</keyword>
<keyword evidence="4" id="KW-0175">Coiled coil</keyword>
<evidence type="ECO:0000256" key="4">
    <source>
        <dbReference type="ARBA" id="ARBA00023054"/>
    </source>
</evidence>
<feature type="compositionally biased region" description="Acidic residues" evidence="6">
    <location>
        <begin position="125"/>
        <end position="134"/>
    </location>
</feature>
<dbReference type="Proteomes" id="UP001648503">
    <property type="component" value="Unassembled WGS sequence"/>
</dbReference>
<accession>A0ABQ8FRA1</accession>
<feature type="compositionally biased region" description="Basic residues" evidence="6">
    <location>
        <begin position="439"/>
        <end position="455"/>
    </location>
</feature>
<dbReference type="InterPro" id="IPR008610">
    <property type="entry name" value="Ebp2"/>
</dbReference>
<feature type="region of interest" description="Disordered" evidence="6">
    <location>
        <begin position="326"/>
        <end position="455"/>
    </location>
</feature>